<dbReference type="PANTHER" id="PTHR43096">
    <property type="entry name" value="DNAJ HOMOLOG 1, MITOCHONDRIAL-RELATED"/>
    <property type="match status" value="1"/>
</dbReference>
<protein>
    <submittedName>
        <fullName evidence="3">Curved DNA-binding protein</fullName>
    </submittedName>
</protein>
<dbReference type="PROSITE" id="PS00636">
    <property type="entry name" value="DNAJ_1"/>
    <property type="match status" value="1"/>
</dbReference>
<reference evidence="3 4" key="1">
    <citation type="submission" date="2018-07" db="EMBL/GenBank/DDBJ databases">
        <title>Freshwater and sediment microbial communities from various areas in North America, analyzing microbe dynamics in response to fracking.</title>
        <authorList>
            <person name="Lamendella R."/>
        </authorList>
    </citation>
    <scope>NUCLEOTIDE SEQUENCE [LARGE SCALE GENOMIC DNA]</scope>
    <source>
        <strain evidence="3 4">160A</strain>
    </source>
</reference>
<dbReference type="PROSITE" id="PS50076">
    <property type="entry name" value="DNAJ_2"/>
    <property type="match status" value="1"/>
</dbReference>
<dbReference type="GO" id="GO:0051082">
    <property type="term" value="F:unfolded protein binding"/>
    <property type="evidence" value="ECO:0007669"/>
    <property type="project" value="InterPro"/>
</dbReference>
<keyword evidence="1" id="KW-0143">Chaperone</keyword>
<dbReference type="CDD" id="cd10747">
    <property type="entry name" value="DnaJ_C"/>
    <property type="match status" value="1"/>
</dbReference>
<sequence length="319" mass="35135">MQYKNYYKTLGVSKDATQDEIKKAYRKLAVKYHPDKNPDNKETENKFKEINEAYEVLKDPEKRKKYDQLGSNWKQYENAGYGGSQGAGFGGFDWSQFGGQPGGGRSYSFGGDMGDVFGSSGGFSDFFNMFFGGMGGAGTTGFGGSRAAKGQDLKADLDLSVSEAYHGTTRILNVNGRKLRVNIKPGAYEGQELRIKGRGAAGVAGGQNGDIYLRIKIQSDTEYRIDGRNIIKEVPVDFFTATLGGKLRVNTPGGVVNVTIPKGTQPGRTLRLRGKGMPNQRQSGVNGDLLLRLKVEIPTELTNEEEKLVKKWREVWQKK</sequence>
<dbReference type="Pfam" id="PF00226">
    <property type="entry name" value="DnaJ"/>
    <property type="match status" value="1"/>
</dbReference>
<evidence type="ECO:0000259" key="2">
    <source>
        <dbReference type="PROSITE" id="PS50076"/>
    </source>
</evidence>
<dbReference type="InterPro" id="IPR001623">
    <property type="entry name" value="DnaJ_domain"/>
</dbReference>
<proteinExistence type="predicted"/>
<accession>A0A2T0XAI3</accession>
<organism evidence="3 4">
    <name type="scientific">Marinilabilia salmonicolor</name>
    <dbReference type="NCBI Taxonomy" id="989"/>
    <lineage>
        <taxon>Bacteria</taxon>
        <taxon>Pseudomonadati</taxon>
        <taxon>Bacteroidota</taxon>
        <taxon>Bacteroidia</taxon>
        <taxon>Marinilabiliales</taxon>
        <taxon>Marinilabiliaceae</taxon>
        <taxon>Marinilabilia</taxon>
    </lineage>
</organism>
<evidence type="ECO:0000313" key="3">
    <source>
        <dbReference type="EMBL" id="RCW29061.1"/>
    </source>
</evidence>
<evidence type="ECO:0000256" key="1">
    <source>
        <dbReference type="ARBA" id="ARBA00023186"/>
    </source>
</evidence>
<evidence type="ECO:0000313" key="4">
    <source>
        <dbReference type="Proteomes" id="UP000252733"/>
    </source>
</evidence>
<dbReference type="InterPro" id="IPR002939">
    <property type="entry name" value="DnaJ_C"/>
</dbReference>
<feature type="domain" description="J" evidence="2">
    <location>
        <begin position="5"/>
        <end position="70"/>
    </location>
</feature>
<dbReference type="SUPFAM" id="SSF49493">
    <property type="entry name" value="HSP40/DnaJ peptide-binding domain"/>
    <property type="match status" value="2"/>
</dbReference>
<dbReference type="GO" id="GO:0005737">
    <property type="term" value="C:cytoplasm"/>
    <property type="evidence" value="ECO:0007669"/>
    <property type="project" value="TreeGrafter"/>
</dbReference>
<dbReference type="Gene3D" id="2.60.260.20">
    <property type="entry name" value="Urease metallochaperone UreE, N-terminal domain"/>
    <property type="match status" value="2"/>
</dbReference>
<dbReference type="Proteomes" id="UP000252733">
    <property type="component" value="Unassembled WGS sequence"/>
</dbReference>
<dbReference type="PANTHER" id="PTHR43096:SF52">
    <property type="entry name" value="DNAJ HOMOLOG 1, MITOCHONDRIAL-RELATED"/>
    <property type="match status" value="1"/>
</dbReference>
<gene>
    <name evidence="3" type="ORF">DFO77_13242</name>
</gene>
<keyword evidence="3" id="KW-0238">DNA-binding</keyword>
<dbReference type="InterPro" id="IPR018253">
    <property type="entry name" value="DnaJ_domain_CS"/>
</dbReference>
<dbReference type="CDD" id="cd06257">
    <property type="entry name" value="DnaJ"/>
    <property type="match status" value="1"/>
</dbReference>
<dbReference type="GO" id="GO:0003677">
    <property type="term" value="F:DNA binding"/>
    <property type="evidence" value="ECO:0007669"/>
    <property type="project" value="UniProtKB-KW"/>
</dbReference>
<dbReference type="SMART" id="SM00271">
    <property type="entry name" value="DnaJ"/>
    <property type="match status" value="1"/>
</dbReference>
<comment type="caution">
    <text evidence="3">The sequence shown here is derived from an EMBL/GenBank/DDBJ whole genome shotgun (WGS) entry which is preliminary data.</text>
</comment>
<dbReference type="RefSeq" id="WP_106154315.1">
    <property type="nucleotide sequence ID" value="NZ_PVTS01000018.1"/>
</dbReference>
<dbReference type="InterPro" id="IPR008971">
    <property type="entry name" value="HSP40/DnaJ_pept-bd"/>
</dbReference>
<dbReference type="Gene3D" id="1.10.287.110">
    <property type="entry name" value="DnaJ domain"/>
    <property type="match status" value="1"/>
</dbReference>
<keyword evidence="4" id="KW-1185">Reference proteome</keyword>
<dbReference type="GO" id="GO:0042026">
    <property type="term" value="P:protein refolding"/>
    <property type="evidence" value="ECO:0007669"/>
    <property type="project" value="TreeGrafter"/>
</dbReference>
<dbReference type="OrthoDB" id="9779889at2"/>
<dbReference type="STRING" id="1168289.GCA_000259075_03645"/>
<dbReference type="Pfam" id="PF01556">
    <property type="entry name" value="DnaJ_C"/>
    <property type="match status" value="1"/>
</dbReference>
<dbReference type="EMBL" id="QPIZ01000032">
    <property type="protein sequence ID" value="RCW29061.1"/>
    <property type="molecule type" value="Genomic_DNA"/>
</dbReference>
<dbReference type="SUPFAM" id="SSF46565">
    <property type="entry name" value="Chaperone J-domain"/>
    <property type="match status" value="1"/>
</dbReference>
<dbReference type="PRINTS" id="PR00625">
    <property type="entry name" value="JDOMAIN"/>
</dbReference>
<name>A0A2T0XAI3_9BACT</name>
<dbReference type="InterPro" id="IPR036869">
    <property type="entry name" value="J_dom_sf"/>
</dbReference>
<dbReference type="FunFam" id="2.60.260.20:FF:000013">
    <property type="entry name" value="DnaJ subfamily B member 11"/>
    <property type="match status" value="1"/>
</dbReference>
<dbReference type="AlphaFoldDB" id="A0A2T0XAI3"/>